<organism evidence="2">
    <name type="scientific">Tanacetum cinerariifolium</name>
    <name type="common">Dalmatian daisy</name>
    <name type="synonym">Chrysanthemum cinerariifolium</name>
    <dbReference type="NCBI Taxonomy" id="118510"/>
    <lineage>
        <taxon>Eukaryota</taxon>
        <taxon>Viridiplantae</taxon>
        <taxon>Streptophyta</taxon>
        <taxon>Embryophyta</taxon>
        <taxon>Tracheophyta</taxon>
        <taxon>Spermatophyta</taxon>
        <taxon>Magnoliopsida</taxon>
        <taxon>eudicotyledons</taxon>
        <taxon>Gunneridae</taxon>
        <taxon>Pentapetalae</taxon>
        <taxon>asterids</taxon>
        <taxon>campanulids</taxon>
        <taxon>Asterales</taxon>
        <taxon>Asteraceae</taxon>
        <taxon>Asteroideae</taxon>
        <taxon>Anthemideae</taxon>
        <taxon>Anthemidinae</taxon>
        <taxon>Tanacetum</taxon>
    </lineage>
</organism>
<name>A0A699QI13_TANCI</name>
<evidence type="ECO:0000256" key="1">
    <source>
        <dbReference type="SAM" id="MobiDB-lite"/>
    </source>
</evidence>
<evidence type="ECO:0000313" key="2">
    <source>
        <dbReference type="EMBL" id="GFC69125.1"/>
    </source>
</evidence>
<dbReference type="AlphaFoldDB" id="A0A699QI13"/>
<accession>A0A699QI13</accession>
<feature type="region of interest" description="Disordered" evidence="1">
    <location>
        <begin position="19"/>
        <end position="78"/>
    </location>
</feature>
<protein>
    <submittedName>
        <fullName evidence="2">Uncharacterized protein</fullName>
    </submittedName>
</protein>
<reference evidence="2" key="1">
    <citation type="journal article" date="2019" name="Sci. Rep.">
        <title>Draft genome of Tanacetum cinerariifolium, the natural source of mosquito coil.</title>
        <authorList>
            <person name="Yamashiro T."/>
            <person name="Shiraishi A."/>
            <person name="Satake H."/>
            <person name="Nakayama K."/>
        </authorList>
    </citation>
    <scope>NUCLEOTIDE SEQUENCE</scope>
</reference>
<feature type="compositionally biased region" description="Low complexity" evidence="1">
    <location>
        <begin position="58"/>
        <end position="69"/>
    </location>
</feature>
<sequence>MLISLILVDDFGNKIELGSHKQHPKVIVDDDDNKEEKKYEQEGDEMGSLETRTEKMQTPIPTTPRSPRINLSSDKSIA</sequence>
<comment type="caution">
    <text evidence="2">The sequence shown here is derived from an EMBL/GenBank/DDBJ whole genome shotgun (WGS) entry which is preliminary data.</text>
</comment>
<dbReference type="EMBL" id="BKCJ011023256">
    <property type="protein sequence ID" value="GFC69125.1"/>
    <property type="molecule type" value="Genomic_DNA"/>
</dbReference>
<proteinExistence type="predicted"/>
<gene>
    <name evidence="2" type="ORF">Tci_841095</name>
</gene>